<reference evidence="17" key="3">
    <citation type="submission" date="2025-08" db="UniProtKB">
        <authorList>
            <consortium name="Ensembl"/>
        </authorList>
    </citation>
    <scope>IDENTIFICATION</scope>
    <source>
        <strain evidence="17">HNI</strain>
    </source>
</reference>
<dbReference type="FunFam" id="1.10.340.70:FF:000001">
    <property type="entry name" value="Retrovirus-related Pol polyprotein from transposon gypsy-like Protein"/>
    <property type="match status" value="1"/>
</dbReference>
<dbReference type="Pfam" id="PF00078">
    <property type="entry name" value="RVT_1"/>
    <property type="match status" value="1"/>
</dbReference>
<dbReference type="PANTHER" id="PTHR37984:SF15">
    <property type="entry name" value="INTEGRASE CATALYTIC DOMAIN-CONTAINING PROTEIN"/>
    <property type="match status" value="1"/>
</dbReference>
<dbReference type="GO" id="GO:0003964">
    <property type="term" value="F:RNA-directed DNA polymerase activity"/>
    <property type="evidence" value="ECO:0007669"/>
    <property type="project" value="UniProtKB-KW"/>
</dbReference>
<dbReference type="InterPro" id="IPR043128">
    <property type="entry name" value="Rev_trsase/Diguanyl_cyclase"/>
</dbReference>
<keyword evidence="10" id="KW-0694">RNA-binding</keyword>
<evidence type="ECO:0000256" key="4">
    <source>
        <dbReference type="ARBA" id="ARBA00022679"/>
    </source>
</evidence>
<dbReference type="GO" id="GO:0006508">
    <property type="term" value="P:proteolysis"/>
    <property type="evidence" value="ECO:0007669"/>
    <property type="project" value="UniProtKB-KW"/>
</dbReference>
<evidence type="ECO:0000256" key="5">
    <source>
        <dbReference type="ARBA" id="ARBA00022695"/>
    </source>
</evidence>
<dbReference type="PROSITE" id="PS50994">
    <property type="entry name" value="INTEGRASE"/>
    <property type="match status" value="1"/>
</dbReference>
<dbReference type="InterPro" id="IPR012337">
    <property type="entry name" value="RNaseH-like_sf"/>
</dbReference>
<reference evidence="17 18" key="2">
    <citation type="submission" date="2017-04" db="EMBL/GenBank/DDBJ databases">
        <title>CpG methylation of centromeres and impact of large insertions on vertebrate speciation.</title>
        <authorList>
            <person name="Ichikawa K."/>
            <person name="Yoshimura J."/>
            <person name="Morishita S."/>
        </authorList>
    </citation>
    <scope>NUCLEOTIDE SEQUENCE</scope>
    <source>
        <strain evidence="17 18">HNI</strain>
    </source>
</reference>
<dbReference type="InterPro" id="IPR001969">
    <property type="entry name" value="Aspartic_peptidase_AS"/>
</dbReference>
<evidence type="ECO:0000256" key="3">
    <source>
        <dbReference type="ARBA" id="ARBA00022670"/>
    </source>
</evidence>
<dbReference type="PANTHER" id="PTHR37984">
    <property type="entry name" value="PROTEIN CBG26694"/>
    <property type="match status" value="1"/>
</dbReference>
<evidence type="ECO:0000256" key="7">
    <source>
        <dbReference type="ARBA" id="ARBA00022759"/>
    </source>
</evidence>
<dbReference type="GO" id="GO:0003723">
    <property type="term" value="F:RNA binding"/>
    <property type="evidence" value="ECO:0007669"/>
    <property type="project" value="UniProtKB-KW"/>
</dbReference>
<dbReference type="EC" id="3.1.26.4" evidence="2"/>
<proteinExistence type="inferred from homology"/>
<dbReference type="Gene3D" id="3.30.420.10">
    <property type="entry name" value="Ribonuclease H-like superfamily/Ribonuclease H"/>
    <property type="match status" value="1"/>
</dbReference>
<sequence length="1448" mass="162845">MRGKPEGSPKILTKERFLKNAVGKCPVVDIQIGGIPLNCLVDSGSNVSTLTESFFRDHLHGGDDDMHYTSKWLRITAANKLPLPYLGYVELDIQVMGITIPECGFLIISDDSQPDKNELDSSPSGIIGMNIAKRCKELILTEFDAALGGELDSDWRETFQCMNEAKVVKKSGIARIARKDKYHLPAQSVSTVYLRGPKRDFNDTSSLMLEPGNTSLPGGVIDLPTVIAANRSIFPVQVVNFSKDDVWLPAKARLGFLAQCQCVEDEPYEVTFQRISASHEEVTVSQRANVKPDQEAEALFNRLHLGGTPEQQTELRALLVKYSDVFAVHDEDLGYTKHVQHEIPVLNETPVSQPYRRVPPNQYKEVREHISELLKKGVIQESSSSYASPIVLVRKADGSLRLCVDYRKLNAKTRRDAFPLPRIDESLDALSGAEFFSSIDLASGYHQVAVHEKDRHKTAFTTPFGLFEYLRMPFGLCNAPATFQRLMQATMNDLIFQIVLVYLDDLLVFSQTFKEHLERLEIVFKRLKNTGLKVKVEKCHFLQSEVKFLGHQVSAEGVGTDPEKTSAVKAWPTPNSVKELRSFLGFCSYYRRFIEGFSQVAGPLHDLVNVCIGPSSLVKASQLFQSAWSPACSDAFELLKDRLTKAPLLGYADFKLPFVLETDASNLGLGAVLYQVQGGKRRVIAYASQRLRGAEKNDRNYSSMKLELLALKWAVTEKFRSYLLGSKFTILTDNNPLCHLSTAKLGATQQRWIAQLAVFDFEVKYRPGRCNSAADALSRRPGLTELDAIGEDTDFDGCITICNTLKTGTVIGSEITVARQEPHHVRRLNFADPDQGDSATLLINTPTLPSYTKTELQMFQSSDPTLKVLKQFWDRKQKPSFQERQTLHTSVRSLLKQWSRLVEKDGLLYREVKDVNLGPCHQLLLPVCLKEKVLTSVHNQMGHQGIERTLALLKQRCFWGGMHEDVEQWVKNCQRCILTKLPQPKVHAAQVPFLATRPLEVVAVDYTTLERAKDGRESVLVITDVFTKFSQAFPTRNQKADTTARVILKEWFMKYGVPERLHSDQGRNFESAVIEELCRLYGVKKTRTTPHHPQGNPQCERFNRTLHDLLRTLPPEKKRCWPEHLAELVYAYNVTPHSSTGYSLYYMLFGVKPHLPIDALLGQEETGGGSTDWLAVHRERLQEAHERAQAFSQRKAAERMARQNAKVNCTPLEVGQHVYLRHRPVGRNKIQDAWSPKVYRVTDVQGTTHTVVPVNGGQTKRVHRSNLRLCVGPISPEKKRCEKAPLLHGPEAESGSEGVSSESEPEFLLIEQTYEPVGPRLEDLDSHLESNCCSETESESLPDLEGGDRPIEESSPDSEPVVTRQSSNGELWTRPVPAPRRGVEKRDVDKPMPPPRRSIRTTAGKNRNPFRLPMTACNNAVLFPPDVLSQVLAGMVHYTSQLKDKTDD</sequence>
<dbReference type="InterPro" id="IPR001584">
    <property type="entry name" value="Integrase_cat-core"/>
</dbReference>
<dbReference type="Pfam" id="PF17919">
    <property type="entry name" value="RT_RNaseH_2"/>
    <property type="match status" value="1"/>
</dbReference>
<evidence type="ECO:0000313" key="17">
    <source>
        <dbReference type="Ensembl" id="ENSORLP00020008276.1"/>
    </source>
</evidence>
<evidence type="ECO:0000256" key="12">
    <source>
        <dbReference type="ARBA" id="ARBA00022918"/>
    </source>
</evidence>
<reference key="1">
    <citation type="journal article" date="2007" name="Nature">
        <title>The medaka draft genome and insights into vertebrate genome evolution.</title>
        <authorList>
            <person name="Kasahara M."/>
            <person name="Naruse K."/>
            <person name="Sasaki S."/>
            <person name="Nakatani Y."/>
            <person name="Qu W."/>
            <person name="Ahsan B."/>
            <person name="Yamada T."/>
            <person name="Nagayasu Y."/>
            <person name="Doi K."/>
            <person name="Kasai Y."/>
            <person name="Jindo T."/>
            <person name="Kobayashi D."/>
            <person name="Shimada A."/>
            <person name="Toyoda A."/>
            <person name="Kuroki Y."/>
            <person name="Fujiyama A."/>
            <person name="Sasaki T."/>
            <person name="Shimizu A."/>
            <person name="Asakawa S."/>
            <person name="Shimizu N."/>
            <person name="Hashimoto S."/>
            <person name="Yang J."/>
            <person name="Lee Y."/>
            <person name="Matsushima K."/>
            <person name="Sugano S."/>
            <person name="Sakaizumi M."/>
            <person name="Narita T."/>
            <person name="Ohishi K."/>
            <person name="Haga S."/>
            <person name="Ohta F."/>
            <person name="Nomoto H."/>
            <person name="Nogata K."/>
            <person name="Morishita T."/>
            <person name="Endo T."/>
            <person name="Shin-I T."/>
            <person name="Takeda H."/>
            <person name="Morishita S."/>
            <person name="Kohara Y."/>
        </authorList>
    </citation>
    <scope>NUCLEOTIDE SEQUENCE [LARGE SCALE GENOMIC DNA]</scope>
    <source>
        <strain>Hd-rR</strain>
    </source>
</reference>
<dbReference type="GO" id="GO:0004190">
    <property type="term" value="F:aspartic-type endopeptidase activity"/>
    <property type="evidence" value="ECO:0007669"/>
    <property type="project" value="InterPro"/>
</dbReference>
<dbReference type="Gene3D" id="2.40.70.10">
    <property type="entry name" value="Acid Proteases"/>
    <property type="match status" value="1"/>
</dbReference>
<evidence type="ECO:0000259" key="16">
    <source>
        <dbReference type="PROSITE" id="PS50994"/>
    </source>
</evidence>
<evidence type="ECO:0000256" key="11">
    <source>
        <dbReference type="ARBA" id="ARBA00022908"/>
    </source>
</evidence>
<comment type="similarity">
    <text evidence="1">Belongs to the beta type-B retroviral polymerase family. HERV class-II K(HML-2) pol subfamily.</text>
</comment>
<dbReference type="GO" id="GO:0015074">
    <property type="term" value="P:DNA integration"/>
    <property type="evidence" value="ECO:0007669"/>
    <property type="project" value="UniProtKB-KW"/>
</dbReference>
<dbReference type="SUPFAM" id="SSF50630">
    <property type="entry name" value="Acid proteases"/>
    <property type="match status" value="1"/>
</dbReference>
<keyword evidence="9" id="KW-0460">Magnesium</keyword>
<evidence type="ECO:0000256" key="2">
    <source>
        <dbReference type="ARBA" id="ARBA00012180"/>
    </source>
</evidence>
<dbReference type="Gene3D" id="3.10.20.370">
    <property type="match status" value="1"/>
</dbReference>
<dbReference type="SUPFAM" id="SSF53098">
    <property type="entry name" value="Ribonuclease H-like"/>
    <property type="match status" value="1"/>
</dbReference>
<keyword evidence="12" id="KW-0695">RNA-directed DNA polymerase</keyword>
<evidence type="ECO:0000256" key="10">
    <source>
        <dbReference type="ARBA" id="ARBA00022884"/>
    </source>
</evidence>
<keyword evidence="7" id="KW-0255">Endonuclease</keyword>
<dbReference type="CDD" id="cd09274">
    <property type="entry name" value="RNase_HI_RT_Ty3"/>
    <property type="match status" value="1"/>
</dbReference>
<accession>A0A3P9KIK8</accession>
<dbReference type="InterPro" id="IPR021109">
    <property type="entry name" value="Peptidase_aspartic_dom_sf"/>
</dbReference>
<evidence type="ECO:0000259" key="15">
    <source>
        <dbReference type="PROSITE" id="PS50878"/>
    </source>
</evidence>
<protein>
    <recommendedName>
        <fullName evidence="13">Gypsy retrotransposon integrase-like protein 1</fullName>
        <ecNumber evidence="2">3.1.26.4</ecNumber>
    </recommendedName>
</protein>
<dbReference type="FunFam" id="3.30.70.270:FF:000020">
    <property type="entry name" value="Transposon Tf2-6 polyprotein-like Protein"/>
    <property type="match status" value="1"/>
</dbReference>
<evidence type="ECO:0000256" key="13">
    <source>
        <dbReference type="ARBA" id="ARBA00039658"/>
    </source>
</evidence>
<dbReference type="InterPro" id="IPR000477">
    <property type="entry name" value="RT_dom"/>
</dbReference>
<dbReference type="SUPFAM" id="SSF56672">
    <property type="entry name" value="DNA/RNA polymerases"/>
    <property type="match status" value="1"/>
</dbReference>
<dbReference type="CDD" id="cd01647">
    <property type="entry name" value="RT_LTR"/>
    <property type="match status" value="1"/>
</dbReference>
<dbReference type="Gene3D" id="3.10.10.10">
    <property type="entry name" value="HIV Type 1 Reverse Transcriptase, subunit A, domain 1"/>
    <property type="match status" value="1"/>
</dbReference>
<feature type="region of interest" description="Disordered" evidence="14">
    <location>
        <begin position="1329"/>
        <end position="1411"/>
    </location>
</feature>
<dbReference type="InterPro" id="IPR041588">
    <property type="entry name" value="Integrase_H2C2"/>
</dbReference>
<keyword evidence="3" id="KW-0645">Protease</keyword>
<keyword evidence="5" id="KW-0548">Nucleotidyltransferase</keyword>
<keyword evidence="4" id="KW-0808">Transferase</keyword>
<feature type="compositionally biased region" description="Basic and acidic residues" evidence="14">
    <location>
        <begin position="1381"/>
        <end position="1390"/>
    </location>
</feature>
<evidence type="ECO:0000256" key="1">
    <source>
        <dbReference type="ARBA" id="ARBA00010879"/>
    </source>
</evidence>
<dbReference type="Gene3D" id="1.10.340.70">
    <property type="match status" value="1"/>
</dbReference>
<organism evidence="17 18">
    <name type="scientific">Oryzias latipes</name>
    <name type="common">Japanese rice fish</name>
    <name type="synonym">Japanese killifish</name>
    <dbReference type="NCBI Taxonomy" id="8090"/>
    <lineage>
        <taxon>Eukaryota</taxon>
        <taxon>Metazoa</taxon>
        <taxon>Chordata</taxon>
        <taxon>Craniata</taxon>
        <taxon>Vertebrata</taxon>
        <taxon>Euteleostomi</taxon>
        <taxon>Actinopterygii</taxon>
        <taxon>Neopterygii</taxon>
        <taxon>Teleostei</taxon>
        <taxon>Neoteleostei</taxon>
        <taxon>Acanthomorphata</taxon>
        <taxon>Ovalentaria</taxon>
        <taxon>Atherinomorphae</taxon>
        <taxon>Beloniformes</taxon>
        <taxon>Adrianichthyidae</taxon>
        <taxon>Oryziinae</taxon>
        <taxon>Oryzias</taxon>
    </lineage>
</organism>
<dbReference type="InterPro" id="IPR041577">
    <property type="entry name" value="RT_RNaseH_2"/>
</dbReference>
<dbReference type="GO" id="GO:0004523">
    <property type="term" value="F:RNA-DNA hybrid ribonuclease activity"/>
    <property type="evidence" value="ECO:0007669"/>
    <property type="project" value="UniProtKB-EC"/>
</dbReference>
<dbReference type="Ensembl" id="ENSORLT00020001452.1">
    <property type="protein sequence ID" value="ENSORLP00020008276.1"/>
    <property type="gene ID" value="ENSORLG00020009176.1"/>
</dbReference>
<dbReference type="Pfam" id="PF17921">
    <property type="entry name" value="Integrase_H2C2"/>
    <property type="match status" value="1"/>
</dbReference>
<name>A0A3P9KIK8_ORYLA</name>
<reference evidence="17" key="4">
    <citation type="submission" date="2025-09" db="UniProtKB">
        <authorList>
            <consortium name="Ensembl"/>
        </authorList>
    </citation>
    <scope>IDENTIFICATION</scope>
    <source>
        <strain evidence="17">HNI</strain>
    </source>
</reference>
<feature type="domain" description="Reverse transcriptase" evidence="15">
    <location>
        <begin position="374"/>
        <end position="553"/>
    </location>
</feature>
<dbReference type="Gene3D" id="3.30.70.270">
    <property type="match status" value="2"/>
</dbReference>
<keyword evidence="6" id="KW-0540">Nuclease</keyword>
<evidence type="ECO:0000256" key="9">
    <source>
        <dbReference type="ARBA" id="ARBA00022842"/>
    </source>
</evidence>
<evidence type="ECO:0000256" key="8">
    <source>
        <dbReference type="ARBA" id="ARBA00022801"/>
    </source>
</evidence>
<dbReference type="Pfam" id="PF00665">
    <property type="entry name" value="rve"/>
    <property type="match status" value="1"/>
</dbReference>
<dbReference type="Proteomes" id="UP000265180">
    <property type="component" value="Chromosome 19"/>
</dbReference>
<keyword evidence="11" id="KW-0229">DNA integration</keyword>
<keyword evidence="8" id="KW-0378">Hydrolase</keyword>
<dbReference type="InterPro" id="IPR036397">
    <property type="entry name" value="RNaseH_sf"/>
</dbReference>
<dbReference type="PROSITE" id="PS00141">
    <property type="entry name" value="ASP_PROTEASE"/>
    <property type="match status" value="1"/>
</dbReference>
<dbReference type="FunFam" id="3.10.10.10:FF:000007">
    <property type="entry name" value="Retrovirus-related Pol polyprotein from transposon 17.6-like Protein"/>
    <property type="match status" value="1"/>
</dbReference>
<feature type="domain" description="Integrase catalytic" evidence="16">
    <location>
        <begin position="994"/>
        <end position="1152"/>
    </location>
</feature>
<dbReference type="InterPro" id="IPR043502">
    <property type="entry name" value="DNA/RNA_pol_sf"/>
</dbReference>
<evidence type="ECO:0000256" key="14">
    <source>
        <dbReference type="SAM" id="MobiDB-lite"/>
    </source>
</evidence>
<dbReference type="PROSITE" id="PS50878">
    <property type="entry name" value="RT_POL"/>
    <property type="match status" value="1"/>
</dbReference>
<dbReference type="FunFam" id="3.30.420.10:FF:000032">
    <property type="entry name" value="Retrovirus-related Pol polyprotein from transposon 297-like Protein"/>
    <property type="match status" value="1"/>
</dbReference>
<evidence type="ECO:0000313" key="18">
    <source>
        <dbReference type="Proteomes" id="UP000265180"/>
    </source>
</evidence>
<dbReference type="InterPro" id="IPR050951">
    <property type="entry name" value="Retrovirus_Pol_polyprotein"/>
</dbReference>
<evidence type="ECO:0000256" key="6">
    <source>
        <dbReference type="ARBA" id="ARBA00022722"/>
    </source>
</evidence>
<dbReference type="FunFam" id="3.10.20.370:FF:000001">
    <property type="entry name" value="Retrovirus-related Pol polyprotein from transposon 17.6-like protein"/>
    <property type="match status" value="1"/>
</dbReference>